<reference evidence="3 4" key="1">
    <citation type="submission" date="2018-06" db="EMBL/GenBank/DDBJ databases">
        <authorList>
            <consortium name="Pathogen Informatics"/>
            <person name="Doyle S."/>
        </authorList>
    </citation>
    <scope>NUCLEOTIDE SEQUENCE [LARGE SCALE GENOMIC DNA]</scope>
    <source>
        <strain evidence="3 4">NCTC12410</strain>
    </source>
</reference>
<evidence type="ECO:0000256" key="2">
    <source>
        <dbReference type="ARBA" id="ARBA00022840"/>
    </source>
</evidence>
<dbReference type="GO" id="GO:0009898">
    <property type="term" value="C:cytoplasmic side of plasma membrane"/>
    <property type="evidence" value="ECO:0007669"/>
    <property type="project" value="TreeGrafter"/>
</dbReference>
<evidence type="ECO:0000256" key="1">
    <source>
        <dbReference type="ARBA" id="ARBA00022741"/>
    </source>
</evidence>
<dbReference type="SUPFAM" id="SSF52540">
    <property type="entry name" value="P-loop containing nucleoside triphosphate hydrolases"/>
    <property type="match status" value="1"/>
</dbReference>
<dbReference type="GO" id="GO:0016887">
    <property type="term" value="F:ATP hydrolysis activity"/>
    <property type="evidence" value="ECO:0007669"/>
    <property type="project" value="TreeGrafter"/>
</dbReference>
<accession>A0A377JN33</accession>
<dbReference type="InterPro" id="IPR027417">
    <property type="entry name" value="P-loop_NTPase"/>
</dbReference>
<dbReference type="PANTHER" id="PTHR43384:SF4">
    <property type="entry name" value="CELLULOSE BIOSYNTHESIS PROTEIN BCSQ-RELATED"/>
    <property type="match status" value="1"/>
</dbReference>
<dbReference type="GO" id="GO:0051782">
    <property type="term" value="P:negative regulation of cell division"/>
    <property type="evidence" value="ECO:0007669"/>
    <property type="project" value="TreeGrafter"/>
</dbReference>
<dbReference type="OrthoDB" id="9773088at2"/>
<protein>
    <submittedName>
        <fullName evidence="3">ATP-binding protein flhG/ylxH</fullName>
    </submittedName>
</protein>
<dbReference type="PIRSF" id="PIRSF003092">
    <property type="entry name" value="MinD"/>
    <property type="match status" value="1"/>
</dbReference>
<dbReference type="Pfam" id="PF10609">
    <property type="entry name" value="ParA"/>
    <property type="match status" value="1"/>
</dbReference>
<dbReference type="PANTHER" id="PTHR43384">
    <property type="entry name" value="SEPTUM SITE-DETERMINING PROTEIN MIND HOMOLOG, CHLOROPLASTIC-RELATED"/>
    <property type="match status" value="1"/>
</dbReference>
<sequence length="286" mass="31064">MQRNQAANLESMMQNSKKSTAKFIAITSGKGGVGKSNISANLAYSLNKLGYKVGVFDADIGLANLDLIFGVKTEKNILHALKGQADFKEVVYEISKGLYLIPGDSGEEILKYSASSMLADFASEAAIWDLFDYVIVDTGAGISTLTQAFLQASDHIIVITTPEPSAKADAYAMLKVSSKFTNECMMLVNMASSSNQINQVFTTIANVAKANIPNLSLTLLGGFEHNAAVKKAILHRKLICQSEPHNIFSLTMQEVAQNLINKVEHNMLNTPKKSIGSFFKRLLGYL</sequence>
<dbReference type="Gene3D" id="3.40.50.300">
    <property type="entry name" value="P-loop containing nucleotide triphosphate hydrolases"/>
    <property type="match status" value="1"/>
</dbReference>
<dbReference type="GO" id="GO:0005524">
    <property type="term" value="F:ATP binding"/>
    <property type="evidence" value="ECO:0007669"/>
    <property type="project" value="UniProtKB-KW"/>
</dbReference>
<gene>
    <name evidence="3" type="primary">flhG</name>
    <name evidence="3" type="ORF">NCTC12410_01947</name>
</gene>
<dbReference type="AlphaFoldDB" id="A0A377JN33"/>
<organism evidence="3 4">
    <name type="scientific">Helicobacter canis</name>
    <dbReference type="NCBI Taxonomy" id="29419"/>
    <lineage>
        <taxon>Bacteria</taxon>
        <taxon>Pseudomonadati</taxon>
        <taxon>Campylobacterota</taxon>
        <taxon>Epsilonproteobacteria</taxon>
        <taxon>Campylobacterales</taxon>
        <taxon>Helicobacteraceae</taxon>
        <taxon>Helicobacter</taxon>
    </lineage>
</organism>
<dbReference type="InterPro" id="IPR025501">
    <property type="entry name" value="MinD_FleN"/>
</dbReference>
<name>A0A377JN33_9HELI</name>
<dbReference type="RefSeq" id="WP_115012389.1">
    <property type="nucleotide sequence ID" value="NZ_UGHV01000003.1"/>
</dbReference>
<dbReference type="Proteomes" id="UP000254841">
    <property type="component" value="Unassembled WGS sequence"/>
</dbReference>
<dbReference type="EMBL" id="UGHV01000003">
    <property type="protein sequence ID" value="STP06408.1"/>
    <property type="molecule type" value="Genomic_DNA"/>
</dbReference>
<evidence type="ECO:0000313" key="3">
    <source>
        <dbReference type="EMBL" id="STP06408.1"/>
    </source>
</evidence>
<keyword evidence="2 3" id="KW-0067">ATP-binding</keyword>
<dbReference type="InterPro" id="IPR033756">
    <property type="entry name" value="YlxH/NBP35"/>
</dbReference>
<proteinExistence type="predicted"/>
<dbReference type="GO" id="GO:0005829">
    <property type="term" value="C:cytosol"/>
    <property type="evidence" value="ECO:0007669"/>
    <property type="project" value="TreeGrafter"/>
</dbReference>
<dbReference type="InterPro" id="IPR050625">
    <property type="entry name" value="ParA/MinD_ATPase"/>
</dbReference>
<keyword evidence="1" id="KW-0547">Nucleotide-binding</keyword>
<evidence type="ECO:0000313" key="4">
    <source>
        <dbReference type="Proteomes" id="UP000254841"/>
    </source>
</evidence>